<protein>
    <submittedName>
        <fullName evidence="2">Uncharacterized protein</fullName>
    </submittedName>
</protein>
<evidence type="ECO:0000256" key="1">
    <source>
        <dbReference type="SAM" id="MobiDB-lite"/>
    </source>
</evidence>
<dbReference type="EMBL" id="KD251274">
    <property type="protein sequence ID" value="EMS48290.1"/>
    <property type="molecule type" value="Genomic_DNA"/>
</dbReference>
<feature type="compositionally biased region" description="Low complexity" evidence="1">
    <location>
        <begin position="187"/>
        <end position="205"/>
    </location>
</feature>
<feature type="region of interest" description="Disordered" evidence="1">
    <location>
        <begin position="133"/>
        <end position="205"/>
    </location>
</feature>
<name>M7Z7B9_TRIUA</name>
<proteinExistence type="predicted"/>
<feature type="compositionally biased region" description="Basic and acidic residues" evidence="1">
    <location>
        <begin position="156"/>
        <end position="165"/>
    </location>
</feature>
<evidence type="ECO:0000313" key="2">
    <source>
        <dbReference type="EMBL" id="EMS48290.1"/>
    </source>
</evidence>
<organism evidence="2">
    <name type="scientific">Triticum urartu</name>
    <name type="common">Red wild einkorn</name>
    <name type="synonym">Crithodium urartu</name>
    <dbReference type="NCBI Taxonomy" id="4572"/>
    <lineage>
        <taxon>Eukaryota</taxon>
        <taxon>Viridiplantae</taxon>
        <taxon>Streptophyta</taxon>
        <taxon>Embryophyta</taxon>
        <taxon>Tracheophyta</taxon>
        <taxon>Spermatophyta</taxon>
        <taxon>Magnoliopsida</taxon>
        <taxon>Liliopsida</taxon>
        <taxon>Poales</taxon>
        <taxon>Poaceae</taxon>
        <taxon>BOP clade</taxon>
        <taxon>Pooideae</taxon>
        <taxon>Triticodae</taxon>
        <taxon>Triticeae</taxon>
        <taxon>Triticinae</taxon>
        <taxon>Triticum</taxon>
    </lineage>
</organism>
<gene>
    <name evidence="2" type="ORF">TRIUR3_17961</name>
</gene>
<dbReference type="AlphaFoldDB" id="M7Z7B9"/>
<sequence>MAEDTFMHQMSIAQMSPCTLSNKQKWVRLRTFALMHPPCTLPNTPYLCHSLGLIGRYLALNEAWVRAVENRYSHEGRRPITWSEIYAHTGWFVTEKRKKKGWAGDRSRKAMEGEAIGSAAKAFGSHARRLRVSPRPRVQLGASPRGSVHGEGSEIEGCREARLRESSVAAHDSCGDPGGEGSRDNAAAESSESAVKSKSEGAGVY</sequence>
<accession>M7Z7B9</accession>
<reference evidence="2" key="1">
    <citation type="journal article" date="2013" name="Nature">
        <title>Draft genome of the wheat A-genome progenitor Triticum urartu.</title>
        <authorList>
            <person name="Ling H.Q."/>
            <person name="Zhao S."/>
            <person name="Liu D."/>
            <person name="Wang J."/>
            <person name="Sun H."/>
            <person name="Zhang C."/>
            <person name="Fan H."/>
            <person name="Li D."/>
            <person name="Dong L."/>
            <person name="Tao Y."/>
            <person name="Gao C."/>
            <person name="Wu H."/>
            <person name="Li Y."/>
            <person name="Cui Y."/>
            <person name="Guo X."/>
            <person name="Zheng S."/>
            <person name="Wang B."/>
            <person name="Yu K."/>
            <person name="Liang Q."/>
            <person name="Yang W."/>
            <person name="Lou X."/>
            <person name="Chen J."/>
            <person name="Feng M."/>
            <person name="Jian J."/>
            <person name="Zhang X."/>
            <person name="Luo G."/>
            <person name="Jiang Y."/>
            <person name="Liu J."/>
            <person name="Wang Z."/>
            <person name="Sha Y."/>
            <person name="Zhang B."/>
            <person name="Wu H."/>
            <person name="Tang D."/>
            <person name="Shen Q."/>
            <person name="Xue P."/>
            <person name="Zou S."/>
            <person name="Wang X."/>
            <person name="Liu X."/>
            <person name="Wang F."/>
            <person name="Yang Y."/>
            <person name="An X."/>
            <person name="Dong Z."/>
            <person name="Zhang K."/>
            <person name="Zhang X."/>
            <person name="Luo M.C."/>
            <person name="Dvorak J."/>
            <person name="Tong Y."/>
            <person name="Wang J."/>
            <person name="Yang H."/>
            <person name="Li Z."/>
            <person name="Wang D."/>
            <person name="Zhang A."/>
            <person name="Wang J."/>
        </authorList>
    </citation>
    <scope>NUCLEOTIDE SEQUENCE</scope>
</reference>